<dbReference type="Gene3D" id="3.80.10.10">
    <property type="entry name" value="Ribonuclease Inhibitor"/>
    <property type="match status" value="1"/>
</dbReference>
<sequence>MEMLSVKGVQRIVIINSELPTDIGFRVDGLQSPLLISVSLAFVHVSGLTLGSFDYTSLTELNLVGCKYDADGLSAVISDCACLKQLLIGCSVEESIRVTSQSLVKIQIVMSTASSLIIDYAPKLQTLATGGLNCLTNVWKLRLGLAMTNPHERHGLVQVLRHIPYLRDLGIWLWKRSTSGMYRIQESTGLTNKGSPATSVPCCFVQEPPPLFVLVRNPNWSRARSRVSRSDSKPSRRRTRIADGYINRRSIDRSRREGKGREEGMDAHELQASIRAGDYDRFVVHVGGRRLVVARPRYRRRRAPDSDDGLSNKRARVVPATDAAINRGLREVTLGGPDAKQTECAVCLKDFDAGDDKLRAMPCAHAFHEQCIVPWLRRNAVCPLCRSPFRPRTQENQEDPTASDMPAQEDTAA</sequence>
<dbReference type="GO" id="GO:0061630">
    <property type="term" value="F:ubiquitin protein ligase activity"/>
    <property type="evidence" value="ECO:0007669"/>
    <property type="project" value="TreeGrafter"/>
</dbReference>
<proteinExistence type="predicted"/>
<keyword evidence="1" id="KW-0479">Metal-binding</keyword>
<dbReference type="SUPFAM" id="SSF57850">
    <property type="entry name" value="RING/U-box"/>
    <property type="match status" value="1"/>
</dbReference>
<dbReference type="Gramene" id="TVU27161">
    <property type="protein sequence ID" value="TVU27161"/>
    <property type="gene ID" value="EJB05_29745"/>
</dbReference>
<organism evidence="4 5">
    <name type="scientific">Eragrostis curvula</name>
    <name type="common">weeping love grass</name>
    <dbReference type="NCBI Taxonomy" id="38414"/>
    <lineage>
        <taxon>Eukaryota</taxon>
        <taxon>Viridiplantae</taxon>
        <taxon>Streptophyta</taxon>
        <taxon>Embryophyta</taxon>
        <taxon>Tracheophyta</taxon>
        <taxon>Spermatophyta</taxon>
        <taxon>Magnoliopsida</taxon>
        <taxon>Liliopsida</taxon>
        <taxon>Poales</taxon>
        <taxon>Poaceae</taxon>
        <taxon>PACMAD clade</taxon>
        <taxon>Chloridoideae</taxon>
        <taxon>Eragrostideae</taxon>
        <taxon>Eragrostidinae</taxon>
        <taxon>Eragrostis</taxon>
    </lineage>
</organism>
<dbReference type="PANTHER" id="PTHR22765:SF458">
    <property type="entry name" value="OS11G0149800 PROTEIN"/>
    <property type="match status" value="1"/>
</dbReference>
<evidence type="ECO:0000256" key="1">
    <source>
        <dbReference type="PROSITE-ProRule" id="PRU00175"/>
    </source>
</evidence>
<comment type="caution">
    <text evidence="4">The sequence shown here is derived from an EMBL/GenBank/DDBJ whole genome shotgun (WGS) entry which is preliminary data.</text>
</comment>
<dbReference type="SUPFAM" id="SSF52047">
    <property type="entry name" value="RNI-like"/>
    <property type="match status" value="1"/>
</dbReference>
<dbReference type="InterPro" id="IPR001841">
    <property type="entry name" value="Znf_RING"/>
</dbReference>
<dbReference type="InterPro" id="IPR055411">
    <property type="entry name" value="LRR_FXL15/At3g58940/PEG3-like"/>
</dbReference>
<evidence type="ECO:0000256" key="2">
    <source>
        <dbReference type="SAM" id="MobiDB-lite"/>
    </source>
</evidence>
<dbReference type="GO" id="GO:0016020">
    <property type="term" value="C:membrane"/>
    <property type="evidence" value="ECO:0007669"/>
    <property type="project" value="TreeGrafter"/>
</dbReference>
<dbReference type="EMBL" id="RWGY01000013">
    <property type="protein sequence ID" value="TVU27161.1"/>
    <property type="molecule type" value="Genomic_DNA"/>
</dbReference>
<protein>
    <recommendedName>
        <fullName evidence="3">RING-type domain-containing protein</fullName>
    </recommendedName>
</protein>
<name>A0A5J9UV23_9POAL</name>
<dbReference type="Pfam" id="PF24758">
    <property type="entry name" value="LRR_At5g56370"/>
    <property type="match status" value="1"/>
</dbReference>
<dbReference type="SMART" id="SM00184">
    <property type="entry name" value="RING"/>
    <property type="match status" value="1"/>
</dbReference>
<dbReference type="GO" id="GO:0008270">
    <property type="term" value="F:zinc ion binding"/>
    <property type="evidence" value="ECO:0007669"/>
    <property type="project" value="UniProtKB-KW"/>
</dbReference>
<feature type="region of interest" description="Disordered" evidence="2">
    <location>
        <begin position="390"/>
        <end position="413"/>
    </location>
</feature>
<feature type="region of interest" description="Disordered" evidence="2">
    <location>
        <begin position="223"/>
        <end position="264"/>
    </location>
</feature>
<dbReference type="Proteomes" id="UP000324897">
    <property type="component" value="Chromosome 2"/>
</dbReference>
<keyword evidence="1" id="KW-0862">Zinc</keyword>
<evidence type="ECO:0000313" key="4">
    <source>
        <dbReference type="EMBL" id="TVU27161.1"/>
    </source>
</evidence>
<dbReference type="CDD" id="cd16454">
    <property type="entry name" value="RING-H2_PA-TM-RING"/>
    <property type="match status" value="1"/>
</dbReference>
<dbReference type="Gene3D" id="3.30.40.10">
    <property type="entry name" value="Zinc/RING finger domain, C3HC4 (zinc finger)"/>
    <property type="match status" value="1"/>
</dbReference>
<dbReference type="AlphaFoldDB" id="A0A5J9UV23"/>
<dbReference type="OrthoDB" id="693546at2759"/>
<reference evidence="4 5" key="1">
    <citation type="journal article" date="2019" name="Sci. Rep.">
        <title>A high-quality genome of Eragrostis curvula grass provides insights into Poaceae evolution and supports new strategies to enhance forage quality.</title>
        <authorList>
            <person name="Carballo J."/>
            <person name="Santos B.A.C.M."/>
            <person name="Zappacosta D."/>
            <person name="Garbus I."/>
            <person name="Selva J.P."/>
            <person name="Gallo C.A."/>
            <person name="Diaz A."/>
            <person name="Albertini E."/>
            <person name="Caccamo M."/>
            <person name="Echenique V."/>
        </authorList>
    </citation>
    <scope>NUCLEOTIDE SEQUENCE [LARGE SCALE GENOMIC DNA]</scope>
    <source>
        <strain evidence="5">cv. Victoria</strain>
        <tissue evidence="4">Leaf</tissue>
    </source>
</reference>
<dbReference type="Pfam" id="PF13639">
    <property type="entry name" value="zf-RING_2"/>
    <property type="match status" value="1"/>
</dbReference>
<dbReference type="InterPro" id="IPR032675">
    <property type="entry name" value="LRR_dom_sf"/>
</dbReference>
<gene>
    <name evidence="4" type="ORF">EJB05_29745</name>
</gene>
<keyword evidence="1" id="KW-0863">Zinc-finger</keyword>
<feature type="non-terminal residue" evidence="4">
    <location>
        <position position="1"/>
    </location>
</feature>
<dbReference type="PANTHER" id="PTHR22765">
    <property type="entry name" value="RING FINGER AND PROTEASE ASSOCIATED DOMAIN-CONTAINING"/>
    <property type="match status" value="1"/>
</dbReference>
<dbReference type="PROSITE" id="PS50089">
    <property type="entry name" value="ZF_RING_2"/>
    <property type="match status" value="1"/>
</dbReference>
<evidence type="ECO:0000313" key="5">
    <source>
        <dbReference type="Proteomes" id="UP000324897"/>
    </source>
</evidence>
<feature type="domain" description="RING-type" evidence="3">
    <location>
        <begin position="344"/>
        <end position="386"/>
    </location>
</feature>
<dbReference type="GO" id="GO:0006511">
    <property type="term" value="P:ubiquitin-dependent protein catabolic process"/>
    <property type="evidence" value="ECO:0007669"/>
    <property type="project" value="TreeGrafter"/>
</dbReference>
<feature type="compositionally biased region" description="Basic and acidic residues" evidence="2">
    <location>
        <begin position="249"/>
        <end position="264"/>
    </location>
</feature>
<evidence type="ECO:0000259" key="3">
    <source>
        <dbReference type="PROSITE" id="PS50089"/>
    </source>
</evidence>
<dbReference type="InterPro" id="IPR013083">
    <property type="entry name" value="Znf_RING/FYVE/PHD"/>
</dbReference>
<keyword evidence="5" id="KW-1185">Reference proteome</keyword>
<accession>A0A5J9UV23</accession>
<dbReference type="InterPro" id="IPR051826">
    <property type="entry name" value="E3_ubiquitin-ligase_domain"/>
</dbReference>